<dbReference type="HOGENOM" id="CLU_2243873_0_0_2"/>
<dbReference type="eggNOG" id="arCOG06664">
    <property type="taxonomic scope" value="Archaea"/>
</dbReference>
<gene>
    <name evidence="2" type="ordered locus">Mevan_0431</name>
</gene>
<accession>A6UPB7</accession>
<keyword evidence="3" id="KW-1185">Reference proteome</keyword>
<evidence type="ECO:0000313" key="2">
    <source>
        <dbReference type="EMBL" id="ABR54339.1"/>
    </source>
</evidence>
<proteinExistence type="predicted"/>
<evidence type="ECO:0000256" key="1">
    <source>
        <dbReference type="SAM" id="Coils"/>
    </source>
</evidence>
<dbReference type="GeneID" id="5325450"/>
<name>A6UPB7_METVS</name>
<organism evidence="2 3">
    <name type="scientific">Methanococcus vannielii (strain ATCC 35089 / DSM 1224 / JCM 13029 / OCM 148 / SB)</name>
    <dbReference type="NCBI Taxonomy" id="406327"/>
    <lineage>
        <taxon>Archaea</taxon>
        <taxon>Methanobacteriati</taxon>
        <taxon>Methanobacteriota</taxon>
        <taxon>Methanomada group</taxon>
        <taxon>Methanococci</taxon>
        <taxon>Methanococcales</taxon>
        <taxon>Methanococcaceae</taxon>
        <taxon>Methanococcus</taxon>
    </lineage>
</organism>
<keyword evidence="1" id="KW-0175">Coiled coil</keyword>
<dbReference type="AlphaFoldDB" id="A6UPB7"/>
<dbReference type="STRING" id="406327.Mevan_0431"/>
<dbReference type="RefSeq" id="WP_011972242.1">
    <property type="nucleotide sequence ID" value="NC_009634.1"/>
</dbReference>
<feature type="coiled-coil region" evidence="1">
    <location>
        <begin position="70"/>
        <end position="104"/>
    </location>
</feature>
<dbReference type="EMBL" id="CP000742">
    <property type="protein sequence ID" value="ABR54339.1"/>
    <property type="molecule type" value="Genomic_DNA"/>
</dbReference>
<dbReference type="Proteomes" id="UP000001107">
    <property type="component" value="Chromosome"/>
</dbReference>
<reference evidence="2" key="1">
    <citation type="submission" date="2007-06" db="EMBL/GenBank/DDBJ databases">
        <title>Complete sequence of Methanococcus vannielii SB.</title>
        <authorList>
            <consortium name="US DOE Joint Genome Institute"/>
            <person name="Copeland A."/>
            <person name="Lucas S."/>
            <person name="Lapidus A."/>
            <person name="Barry K."/>
            <person name="Glavina del Rio T."/>
            <person name="Dalin E."/>
            <person name="Tice H."/>
            <person name="Pitluck S."/>
            <person name="Chain P."/>
            <person name="Malfatti S."/>
            <person name="Shin M."/>
            <person name="Vergez L."/>
            <person name="Schmutz J."/>
            <person name="Larimer F."/>
            <person name="Land M."/>
            <person name="Hauser L."/>
            <person name="Kyrpides N."/>
            <person name="Anderson I."/>
            <person name="Sieprawska-Lupa M."/>
            <person name="Whitman W.B."/>
            <person name="Richardson P."/>
        </authorList>
    </citation>
    <scope>NUCLEOTIDE SEQUENCE [LARGE SCALE GENOMIC DNA]</scope>
    <source>
        <strain evidence="2">SB</strain>
    </source>
</reference>
<evidence type="ECO:0000313" key="3">
    <source>
        <dbReference type="Proteomes" id="UP000001107"/>
    </source>
</evidence>
<dbReference type="KEGG" id="mvn:Mevan_0431"/>
<protein>
    <submittedName>
        <fullName evidence="2">Uncharacterized protein</fullName>
    </submittedName>
</protein>
<sequence length="111" mass="13628">MVFLFSLYRKKKETVVSREKYENIKKIYLDTKKSYLDLESKYKHEVHTNNQLKDILSKKDMELEYLHHKLNELYEKYKDLSKDYDKLEKRTNFLLSELEIKESENSKKPTK</sequence>